<keyword evidence="11" id="KW-1185">Reference proteome</keyword>
<keyword evidence="7" id="KW-0472">Membrane</keyword>
<dbReference type="GO" id="GO:0000160">
    <property type="term" value="P:phosphorelay signal transduction system"/>
    <property type="evidence" value="ECO:0007669"/>
    <property type="project" value="UniProtKB-KW"/>
</dbReference>
<dbReference type="SUPFAM" id="SSF55874">
    <property type="entry name" value="ATPase domain of HSP90 chaperone/DNA topoisomerase II/histidine kinase"/>
    <property type="match status" value="1"/>
</dbReference>
<feature type="chain" id="PRO_5030821133" description="histidine kinase" evidence="8">
    <location>
        <begin position="25"/>
        <end position="643"/>
    </location>
</feature>
<dbReference type="CDD" id="cd16917">
    <property type="entry name" value="HATPase_UhpB-NarQ-NarX-like"/>
    <property type="match status" value="1"/>
</dbReference>
<reference evidence="10 11" key="1">
    <citation type="submission" date="2020-07" db="EMBL/GenBank/DDBJ databases">
        <title>Genomic Encyclopedia of Type Strains, Phase IV (KMG-V): Genome sequencing to study the core and pangenomes of soil and plant-associated prokaryotes.</title>
        <authorList>
            <person name="Whitman W."/>
        </authorList>
    </citation>
    <scope>NUCLEOTIDE SEQUENCE [LARGE SCALE GENOMIC DNA]</scope>
    <source>
        <strain evidence="10 11">SAS40</strain>
    </source>
</reference>
<dbReference type="EC" id="2.7.13.3" evidence="2"/>
<dbReference type="Gene3D" id="3.30.565.10">
    <property type="entry name" value="Histidine kinase-like ATPase, C-terminal domain"/>
    <property type="match status" value="1"/>
</dbReference>
<gene>
    <name evidence="10" type="ORF">FHW18_004887</name>
</gene>
<dbReference type="AlphaFoldDB" id="A0A7Y9IYQ3"/>
<comment type="caution">
    <text evidence="10">The sequence shown here is derived from an EMBL/GenBank/DDBJ whole genome shotgun (WGS) entry which is preliminary data.</text>
</comment>
<dbReference type="InterPro" id="IPR036890">
    <property type="entry name" value="HATPase_C_sf"/>
</dbReference>
<keyword evidence="8" id="KW-0732">Signal</keyword>
<feature type="transmembrane region" description="Helical" evidence="7">
    <location>
        <begin position="357"/>
        <end position="375"/>
    </location>
</feature>
<dbReference type="InterPro" id="IPR050482">
    <property type="entry name" value="Sensor_HK_TwoCompSys"/>
</dbReference>
<dbReference type="PANTHER" id="PTHR24421:SF10">
    <property type="entry name" value="NITRATE_NITRITE SENSOR PROTEIN NARQ"/>
    <property type="match status" value="1"/>
</dbReference>
<dbReference type="SMART" id="SM00387">
    <property type="entry name" value="HATPase_c"/>
    <property type="match status" value="1"/>
</dbReference>
<dbReference type="PANTHER" id="PTHR24421">
    <property type="entry name" value="NITRATE/NITRITE SENSOR PROTEIN NARX-RELATED"/>
    <property type="match status" value="1"/>
</dbReference>
<evidence type="ECO:0000256" key="6">
    <source>
        <dbReference type="SAM" id="MobiDB-lite"/>
    </source>
</evidence>
<accession>A0A7Y9IYQ3</accession>
<evidence type="ECO:0000256" key="1">
    <source>
        <dbReference type="ARBA" id="ARBA00000085"/>
    </source>
</evidence>
<protein>
    <recommendedName>
        <fullName evidence="2">histidine kinase</fullName>
        <ecNumber evidence="2">2.7.13.3</ecNumber>
    </recommendedName>
</protein>
<evidence type="ECO:0000256" key="8">
    <source>
        <dbReference type="SAM" id="SignalP"/>
    </source>
</evidence>
<evidence type="ECO:0000259" key="9">
    <source>
        <dbReference type="SMART" id="SM00387"/>
    </source>
</evidence>
<evidence type="ECO:0000256" key="3">
    <source>
        <dbReference type="ARBA" id="ARBA00022679"/>
    </source>
</evidence>
<keyword evidence="4 10" id="KW-0418">Kinase</keyword>
<dbReference type="RefSeq" id="WP_179589626.1">
    <property type="nucleotide sequence ID" value="NZ_JACBYR010000002.1"/>
</dbReference>
<evidence type="ECO:0000256" key="5">
    <source>
        <dbReference type="ARBA" id="ARBA00023012"/>
    </source>
</evidence>
<feature type="transmembrane region" description="Helical" evidence="7">
    <location>
        <begin position="235"/>
        <end position="255"/>
    </location>
</feature>
<evidence type="ECO:0000313" key="11">
    <source>
        <dbReference type="Proteomes" id="UP000542125"/>
    </source>
</evidence>
<proteinExistence type="predicted"/>
<feature type="transmembrane region" description="Helical" evidence="7">
    <location>
        <begin position="209"/>
        <end position="228"/>
    </location>
</feature>
<evidence type="ECO:0000313" key="10">
    <source>
        <dbReference type="EMBL" id="NYE85580.1"/>
    </source>
</evidence>
<dbReference type="Proteomes" id="UP000542125">
    <property type="component" value="Unassembled WGS sequence"/>
</dbReference>
<organism evidence="10 11">
    <name type="scientific">Pigmentiphaga litoralis</name>
    <dbReference type="NCBI Taxonomy" id="516702"/>
    <lineage>
        <taxon>Bacteria</taxon>
        <taxon>Pseudomonadati</taxon>
        <taxon>Pseudomonadota</taxon>
        <taxon>Betaproteobacteria</taxon>
        <taxon>Burkholderiales</taxon>
        <taxon>Alcaligenaceae</taxon>
        <taxon>Pigmentiphaga</taxon>
    </lineage>
</organism>
<dbReference type="Pfam" id="PF02518">
    <property type="entry name" value="HATPase_c"/>
    <property type="match status" value="1"/>
</dbReference>
<keyword evidence="7" id="KW-1133">Transmembrane helix</keyword>
<feature type="transmembrane region" description="Helical" evidence="7">
    <location>
        <begin position="387"/>
        <end position="406"/>
    </location>
</feature>
<feature type="domain" description="Histidine kinase/HSP90-like ATPase" evidence="9">
    <location>
        <begin position="549"/>
        <end position="642"/>
    </location>
</feature>
<sequence>MTRLALLAACCIVVALGLGSFVSAQDPAAPPGSLHLTQAQRLDQPSTGFSPAPYTIDPDPRSPDAPGGSWTDVSLPHASPYLRLKRAMRPSESLTPTTLTWYRLQTGQLAQISGPRYLYIPRWKAAGRIAVYADARLLYQSNSNLYSTPSNEPLWIPLDNYGDASPPTTVTIRIQHLRGLDSALSTVWVGTADALSWRYQWRSWLQNRLPLTSSAAFLAIGVFVLFVWRRHRSETLYLLFTLTSIAVYIRSLRYYVGPDWVPLDDAWFNWADVNARFVIIYLAHRILEQLHGRTRPWLQRTLIAFTAASSLLTLPFFLSMPHAGIVAPLIYPPLLVLALLVFGIGMGDARKRHSKRAMLVAGWGLLGVVFGVHDWMMQNNLVNIEHLLLGSFVNVGACLILMYLVFERYMVAIDDVAQANARLESRLHIREAELTASHQRLRDIEQREMLNEERRRMTQDMHDGLGASLISALGSVERGQLDSSDVAEILKDCVEDLKLSIDSLEPVEADLLLLLGTLRFRIGPRLDNMGIALRWEVKDVRPLDWLEPRMSLHILRILQEAFTNIIKHAHATEIRVVTAETADGVTLSIIDNGVGFALEPARLAGGRGLQNQLRRAEAIGGRVEWTPADRGTCFVLWLPTARG</sequence>
<keyword evidence="7" id="KW-0812">Transmembrane</keyword>
<feature type="transmembrane region" description="Helical" evidence="7">
    <location>
        <begin position="267"/>
        <end position="287"/>
    </location>
</feature>
<evidence type="ECO:0000256" key="4">
    <source>
        <dbReference type="ARBA" id="ARBA00022777"/>
    </source>
</evidence>
<feature type="transmembrane region" description="Helical" evidence="7">
    <location>
        <begin position="324"/>
        <end position="345"/>
    </location>
</feature>
<evidence type="ECO:0000256" key="2">
    <source>
        <dbReference type="ARBA" id="ARBA00012438"/>
    </source>
</evidence>
<keyword evidence="5" id="KW-0902">Two-component regulatory system</keyword>
<feature type="signal peptide" evidence="8">
    <location>
        <begin position="1"/>
        <end position="24"/>
    </location>
</feature>
<keyword evidence="3" id="KW-0808">Transferase</keyword>
<name>A0A7Y9IYQ3_9BURK</name>
<dbReference type="EMBL" id="JACBYR010000002">
    <property type="protein sequence ID" value="NYE85580.1"/>
    <property type="molecule type" value="Genomic_DNA"/>
</dbReference>
<evidence type="ECO:0000256" key="7">
    <source>
        <dbReference type="SAM" id="Phobius"/>
    </source>
</evidence>
<dbReference type="InterPro" id="IPR003594">
    <property type="entry name" value="HATPase_dom"/>
</dbReference>
<dbReference type="GO" id="GO:0004673">
    <property type="term" value="F:protein histidine kinase activity"/>
    <property type="evidence" value="ECO:0007669"/>
    <property type="project" value="UniProtKB-EC"/>
</dbReference>
<feature type="transmembrane region" description="Helical" evidence="7">
    <location>
        <begin position="299"/>
        <end position="318"/>
    </location>
</feature>
<comment type="catalytic activity">
    <reaction evidence="1">
        <text>ATP + protein L-histidine = ADP + protein N-phospho-L-histidine.</text>
        <dbReference type="EC" id="2.7.13.3"/>
    </reaction>
</comment>
<feature type="region of interest" description="Disordered" evidence="6">
    <location>
        <begin position="47"/>
        <end position="72"/>
    </location>
</feature>